<evidence type="ECO:0000256" key="1">
    <source>
        <dbReference type="ARBA" id="ARBA00005801"/>
    </source>
</evidence>
<gene>
    <name evidence="4" type="ORF">ACFSJF_17920</name>
</gene>
<evidence type="ECO:0000259" key="3">
    <source>
        <dbReference type="Pfam" id="PF01478"/>
    </source>
</evidence>
<accession>A0ABW4W750</accession>
<dbReference type="RefSeq" id="WP_377556897.1">
    <property type="nucleotide sequence ID" value="NZ_JBHUHQ010000021.1"/>
</dbReference>
<evidence type="ECO:0000256" key="2">
    <source>
        <dbReference type="SAM" id="Phobius"/>
    </source>
</evidence>
<dbReference type="Gene3D" id="1.20.120.1220">
    <property type="match status" value="1"/>
</dbReference>
<dbReference type="InterPro" id="IPR050882">
    <property type="entry name" value="Prepilin_peptidase/N-MTase"/>
</dbReference>
<keyword evidence="2" id="KW-0472">Membrane</keyword>
<dbReference type="InterPro" id="IPR000045">
    <property type="entry name" value="Prepilin_IV_endopep_pep"/>
</dbReference>
<feature type="domain" description="Prepilin type IV endopeptidase peptidase" evidence="3">
    <location>
        <begin position="8"/>
        <end position="110"/>
    </location>
</feature>
<dbReference type="Pfam" id="PF01478">
    <property type="entry name" value="Peptidase_A24"/>
    <property type="match status" value="1"/>
</dbReference>
<feature type="transmembrane region" description="Helical" evidence="2">
    <location>
        <begin position="83"/>
        <end position="113"/>
    </location>
</feature>
<organism evidence="4 5">
    <name type="scientific">Ornithinibacillus salinisoli</name>
    <dbReference type="NCBI Taxonomy" id="1848459"/>
    <lineage>
        <taxon>Bacteria</taxon>
        <taxon>Bacillati</taxon>
        <taxon>Bacillota</taxon>
        <taxon>Bacilli</taxon>
        <taxon>Bacillales</taxon>
        <taxon>Bacillaceae</taxon>
        <taxon>Ornithinibacillus</taxon>
    </lineage>
</organism>
<feature type="transmembrane region" description="Helical" evidence="2">
    <location>
        <begin position="28"/>
        <end position="44"/>
    </location>
</feature>
<feature type="transmembrane region" description="Helical" evidence="2">
    <location>
        <begin position="155"/>
        <end position="174"/>
    </location>
</feature>
<evidence type="ECO:0000313" key="4">
    <source>
        <dbReference type="EMBL" id="MFD2046155.1"/>
    </source>
</evidence>
<sequence length="175" mass="19834">MFQLHDYILFLFLIVAFIIDVRSHKIPNWLSAGGMVIGVLYHLISDGIEGLIFSFLGLLIAGGIFLILYVFKALGAGDVKLFAAIGAIVGVQMVLYMMMYAIIVAGLIAIIILLFTKTFLRKMTSVFFHILGSIFSKDFRRLEEFKTTKSTRFPFMYAVIPAVMLTYYYVYFAYS</sequence>
<comment type="caution">
    <text evidence="4">The sequence shown here is derived from an EMBL/GenBank/DDBJ whole genome shotgun (WGS) entry which is preliminary data.</text>
</comment>
<dbReference type="PANTHER" id="PTHR30487:SF0">
    <property type="entry name" value="PREPILIN LEADER PEPTIDASE_N-METHYLTRANSFERASE-RELATED"/>
    <property type="match status" value="1"/>
</dbReference>
<feature type="transmembrane region" description="Helical" evidence="2">
    <location>
        <begin position="50"/>
        <end position="71"/>
    </location>
</feature>
<dbReference type="EMBL" id="JBHUHQ010000021">
    <property type="protein sequence ID" value="MFD2046155.1"/>
    <property type="molecule type" value="Genomic_DNA"/>
</dbReference>
<comment type="similarity">
    <text evidence="1">Belongs to the peptidase A24 family.</text>
</comment>
<keyword evidence="5" id="KW-1185">Reference proteome</keyword>
<feature type="transmembrane region" description="Helical" evidence="2">
    <location>
        <begin position="6"/>
        <end position="21"/>
    </location>
</feature>
<name>A0ABW4W750_9BACI</name>
<keyword evidence="2" id="KW-1133">Transmembrane helix</keyword>
<protein>
    <submittedName>
        <fullName evidence="4">Prepilin peptidase</fullName>
    </submittedName>
</protein>
<evidence type="ECO:0000313" key="5">
    <source>
        <dbReference type="Proteomes" id="UP001597383"/>
    </source>
</evidence>
<reference evidence="5" key="1">
    <citation type="journal article" date="2019" name="Int. J. Syst. Evol. Microbiol.">
        <title>The Global Catalogue of Microorganisms (GCM) 10K type strain sequencing project: providing services to taxonomists for standard genome sequencing and annotation.</title>
        <authorList>
            <consortium name="The Broad Institute Genomics Platform"/>
            <consortium name="The Broad Institute Genome Sequencing Center for Infectious Disease"/>
            <person name="Wu L."/>
            <person name="Ma J."/>
        </authorList>
    </citation>
    <scope>NUCLEOTIDE SEQUENCE [LARGE SCALE GENOMIC DNA]</scope>
    <source>
        <strain evidence="5">R28</strain>
    </source>
</reference>
<proteinExistence type="inferred from homology"/>
<dbReference type="Proteomes" id="UP001597383">
    <property type="component" value="Unassembled WGS sequence"/>
</dbReference>
<dbReference type="PANTHER" id="PTHR30487">
    <property type="entry name" value="TYPE 4 PREPILIN-LIKE PROTEINS LEADER PEPTIDE-PROCESSING ENZYME"/>
    <property type="match status" value="1"/>
</dbReference>
<keyword evidence="2" id="KW-0812">Transmembrane</keyword>